<dbReference type="GO" id="GO:0061666">
    <property type="term" value="F:UFM1 ligase activity"/>
    <property type="evidence" value="ECO:0007669"/>
    <property type="project" value="InterPro"/>
</dbReference>
<comment type="caution">
    <text evidence="2">The sequence shown here is derived from an EMBL/GenBank/DDBJ whole genome shotgun (WGS) entry which is preliminary data.</text>
</comment>
<dbReference type="Proteomes" id="UP000287651">
    <property type="component" value="Unassembled WGS sequence"/>
</dbReference>
<dbReference type="GO" id="GO:0005789">
    <property type="term" value="C:endoplasmic reticulum membrane"/>
    <property type="evidence" value="ECO:0007669"/>
    <property type="project" value="TreeGrafter"/>
</dbReference>
<dbReference type="GO" id="GO:1990592">
    <property type="term" value="P:protein K69-linked ufmylation"/>
    <property type="evidence" value="ECO:0007669"/>
    <property type="project" value="TreeGrafter"/>
</dbReference>
<protein>
    <recommendedName>
        <fullName evidence="1">E3 UFM1-protein ligase 1-like N-terminal domain-containing protein</fullName>
    </recommendedName>
</protein>
<name>A0A426Y468_ENSVE</name>
<dbReference type="EMBL" id="AMZH03015109">
    <property type="protein sequence ID" value="RRT46559.1"/>
    <property type="molecule type" value="Genomic_DNA"/>
</dbReference>
<dbReference type="Pfam" id="PF09743">
    <property type="entry name" value="E3_UFM1_ligase"/>
    <property type="match status" value="1"/>
</dbReference>
<evidence type="ECO:0000313" key="3">
    <source>
        <dbReference type="Proteomes" id="UP000287651"/>
    </source>
</evidence>
<feature type="domain" description="E3 UFM1-protein ligase 1-like N-terminal" evidence="1">
    <location>
        <begin position="74"/>
        <end position="234"/>
    </location>
</feature>
<dbReference type="InterPro" id="IPR056579">
    <property type="entry name" value="Ufl1_N"/>
</dbReference>
<dbReference type="InterPro" id="IPR018611">
    <property type="entry name" value="Ufl1"/>
</dbReference>
<sequence>MNGHDDRSIGDPPNAPIWCATGPIYRTEHTFINGREGGSEPLPFPLFGFAWLLGSHLFAPRPRAAQGDSAMDAELLELQRQFESAQKAKPSVRLSERNVVELVQKLHELRIIDFDLLHTVSGKEYITPDQLRVEMETEIKKLGRVSLIDLSDVIGVDLYHIERQAEKIVADDTRLMLVNGEIISQSYWDTVAEEINEKLQECSQMSLAEIAAQLQIGSELVVSVLEPRLGTLVSSLHLFGSY</sequence>
<reference evidence="2 3" key="1">
    <citation type="journal article" date="2014" name="Agronomy (Basel)">
        <title>A Draft Genome Sequence for Ensete ventricosum, the Drought-Tolerant Tree Against Hunger.</title>
        <authorList>
            <person name="Harrison J."/>
            <person name="Moore K.A."/>
            <person name="Paszkiewicz K."/>
            <person name="Jones T."/>
            <person name="Grant M."/>
            <person name="Ambacheew D."/>
            <person name="Muzemil S."/>
            <person name="Studholme D.J."/>
        </authorList>
    </citation>
    <scope>NUCLEOTIDE SEQUENCE [LARGE SCALE GENOMIC DNA]</scope>
</reference>
<proteinExistence type="predicted"/>
<dbReference type="GO" id="GO:0032434">
    <property type="term" value="P:regulation of proteasomal ubiquitin-dependent protein catabolic process"/>
    <property type="evidence" value="ECO:0007669"/>
    <property type="project" value="TreeGrafter"/>
</dbReference>
<accession>A0A426Y468</accession>
<dbReference type="PANTHER" id="PTHR31057">
    <property type="entry name" value="E3 UFM1-PROTEIN LIGASE 1"/>
    <property type="match status" value="1"/>
</dbReference>
<evidence type="ECO:0000259" key="1">
    <source>
        <dbReference type="Pfam" id="PF09743"/>
    </source>
</evidence>
<evidence type="ECO:0000313" key="2">
    <source>
        <dbReference type="EMBL" id="RRT46559.1"/>
    </source>
</evidence>
<dbReference type="GO" id="GO:0034976">
    <property type="term" value="P:response to endoplasmic reticulum stress"/>
    <property type="evidence" value="ECO:0007669"/>
    <property type="project" value="TreeGrafter"/>
</dbReference>
<organism evidence="2 3">
    <name type="scientific">Ensete ventricosum</name>
    <name type="common">Abyssinian banana</name>
    <name type="synonym">Musa ensete</name>
    <dbReference type="NCBI Taxonomy" id="4639"/>
    <lineage>
        <taxon>Eukaryota</taxon>
        <taxon>Viridiplantae</taxon>
        <taxon>Streptophyta</taxon>
        <taxon>Embryophyta</taxon>
        <taxon>Tracheophyta</taxon>
        <taxon>Spermatophyta</taxon>
        <taxon>Magnoliopsida</taxon>
        <taxon>Liliopsida</taxon>
        <taxon>Zingiberales</taxon>
        <taxon>Musaceae</taxon>
        <taxon>Ensete</taxon>
    </lineage>
</organism>
<gene>
    <name evidence="2" type="ORF">B296_00054362</name>
</gene>
<dbReference type="PANTHER" id="PTHR31057:SF0">
    <property type="entry name" value="E3 UFM1-PROTEIN LIGASE 1"/>
    <property type="match status" value="1"/>
</dbReference>
<dbReference type="AlphaFoldDB" id="A0A426Y468"/>